<dbReference type="PANTHER" id="PTHR24201">
    <property type="entry name" value="ANK_REP_REGION DOMAIN-CONTAINING PROTEIN"/>
    <property type="match status" value="1"/>
</dbReference>
<dbReference type="PROSITE" id="PS50088">
    <property type="entry name" value="ANK_REPEAT"/>
    <property type="match status" value="2"/>
</dbReference>
<sequence>MHLHGFISRGLILSSCCLLLVACGSKAKRELKSRGYDVSELAFVQAAKKGDVVALKHLVAEGIDVGAHDPAGWPAMHVAARAGRFEVIDFLLQLDADINEQGPDGSTALLLVVRDGDPASTKFLLQRHARVDLANKQGETPLSVAISKGSDELIVSLLESAGDQMGSLMQGAVRAGASAEVIQMLVDQGAPLFTLAKGGKTLFMLAAEHGQGDTAIALLEHGICPYSLDDTGKCALQLAEENGHSEVAKQLRSKLSEWPRLMPKSTAGTSWHSSVGQSLTESLEQQSGIISALHHSKVSVEQATPLDQQWQFLAYEHYVLPISLLAVDESGQAKIRQWYDVVQLDDIVAGESMAGGAYQVVTMQRKLVRDLATSDMVDRSLLQLKDIRSEVAIAIESGQLAYVIEPQALLRHFKSGKLYIARRGDQFYSMSGEVIVIDSLSAAQITLTSGSEEGINLSLGAK</sequence>
<comment type="caution">
    <text evidence="4">The sequence shown here is derived from an EMBL/GenBank/DDBJ whole genome shotgun (WGS) entry which is preliminary data.</text>
</comment>
<keyword evidence="2 3" id="KW-0040">ANK repeat</keyword>
<dbReference type="PANTHER" id="PTHR24201:SF2">
    <property type="entry name" value="ANKYRIN REPEAT DOMAIN-CONTAINING PROTEIN 42"/>
    <property type="match status" value="1"/>
</dbReference>
<keyword evidence="5" id="KW-1185">Reference proteome</keyword>
<protein>
    <submittedName>
        <fullName evidence="4">Ankyrin repeat domain-containing protein</fullName>
    </submittedName>
</protein>
<dbReference type="PROSITE" id="PS50297">
    <property type="entry name" value="ANK_REP_REGION"/>
    <property type="match status" value="1"/>
</dbReference>
<dbReference type="Gene3D" id="1.25.40.20">
    <property type="entry name" value="Ankyrin repeat-containing domain"/>
    <property type="match status" value="2"/>
</dbReference>
<feature type="repeat" description="ANK" evidence="3">
    <location>
        <begin position="104"/>
        <end position="136"/>
    </location>
</feature>
<dbReference type="Proteomes" id="UP000624703">
    <property type="component" value="Unassembled WGS sequence"/>
</dbReference>
<organism evidence="4 5">
    <name type="scientific">Persicirhabdus sediminis</name>
    <dbReference type="NCBI Taxonomy" id="454144"/>
    <lineage>
        <taxon>Bacteria</taxon>
        <taxon>Pseudomonadati</taxon>
        <taxon>Verrucomicrobiota</taxon>
        <taxon>Verrucomicrobiia</taxon>
        <taxon>Verrucomicrobiales</taxon>
        <taxon>Verrucomicrobiaceae</taxon>
        <taxon>Persicirhabdus</taxon>
    </lineage>
</organism>
<dbReference type="InterPro" id="IPR002110">
    <property type="entry name" value="Ankyrin_rpt"/>
</dbReference>
<evidence type="ECO:0000256" key="1">
    <source>
        <dbReference type="ARBA" id="ARBA00022737"/>
    </source>
</evidence>
<feature type="repeat" description="ANK" evidence="3">
    <location>
        <begin position="71"/>
        <end position="103"/>
    </location>
</feature>
<evidence type="ECO:0000313" key="5">
    <source>
        <dbReference type="Proteomes" id="UP000624703"/>
    </source>
</evidence>
<gene>
    <name evidence="4" type="ORF">JIN82_03605</name>
</gene>
<name>A0A8J7MB25_9BACT</name>
<evidence type="ECO:0000256" key="2">
    <source>
        <dbReference type="ARBA" id="ARBA00023043"/>
    </source>
</evidence>
<dbReference type="EMBL" id="JAENIM010000020">
    <property type="protein sequence ID" value="MBK1790239.1"/>
    <property type="molecule type" value="Genomic_DNA"/>
</dbReference>
<dbReference type="AlphaFoldDB" id="A0A8J7MB25"/>
<dbReference type="InterPro" id="IPR050776">
    <property type="entry name" value="Ank_Repeat/CDKN_Inhibitor"/>
</dbReference>
<evidence type="ECO:0000313" key="4">
    <source>
        <dbReference type="EMBL" id="MBK1790239.1"/>
    </source>
</evidence>
<dbReference type="RefSeq" id="WP_200310277.1">
    <property type="nucleotide sequence ID" value="NZ_JAENIM010000020.1"/>
</dbReference>
<dbReference type="InterPro" id="IPR036770">
    <property type="entry name" value="Ankyrin_rpt-contain_sf"/>
</dbReference>
<dbReference type="Pfam" id="PF12796">
    <property type="entry name" value="Ank_2"/>
    <property type="match status" value="2"/>
</dbReference>
<dbReference type="SMART" id="SM00248">
    <property type="entry name" value="ANK"/>
    <property type="match status" value="6"/>
</dbReference>
<keyword evidence="1" id="KW-0677">Repeat</keyword>
<accession>A0A8J7MB25</accession>
<evidence type="ECO:0000256" key="3">
    <source>
        <dbReference type="PROSITE-ProRule" id="PRU00023"/>
    </source>
</evidence>
<reference evidence="4" key="1">
    <citation type="submission" date="2021-01" db="EMBL/GenBank/DDBJ databases">
        <title>Modified the classification status of verrucomicrobia.</title>
        <authorList>
            <person name="Feng X."/>
        </authorList>
    </citation>
    <scope>NUCLEOTIDE SEQUENCE</scope>
    <source>
        <strain evidence="4">_KCTC 22039</strain>
    </source>
</reference>
<dbReference type="SUPFAM" id="SSF48403">
    <property type="entry name" value="Ankyrin repeat"/>
    <property type="match status" value="1"/>
</dbReference>
<proteinExistence type="predicted"/>